<evidence type="ECO:0000313" key="2">
    <source>
        <dbReference type="EMBL" id="KIK60158.1"/>
    </source>
</evidence>
<feature type="region of interest" description="Disordered" evidence="1">
    <location>
        <begin position="122"/>
        <end position="144"/>
    </location>
</feature>
<dbReference type="EMBL" id="KN834776">
    <property type="protein sequence ID" value="KIK60158.1"/>
    <property type="molecule type" value="Genomic_DNA"/>
</dbReference>
<name>A0A0D0CVU2_9AGAR</name>
<sequence length="144" mass="16542">MASSNGNKIHFNRFLSCQVIIYNEQFALRLLERDVQIAEEEPSVEYCLYALISRIIPDLCLVAHLNQEESNGEEKPIVLQAHNQAYFGYTVEMKNPITGEVGSQSFWRLSDNAAMIFHVQSPSEQAQTNKRLTRRPWESYSKSS</sequence>
<organism evidence="2 3">
    <name type="scientific">Collybiopsis luxurians FD-317 M1</name>
    <dbReference type="NCBI Taxonomy" id="944289"/>
    <lineage>
        <taxon>Eukaryota</taxon>
        <taxon>Fungi</taxon>
        <taxon>Dikarya</taxon>
        <taxon>Basidiomycota</taxon>
        <taxon>Agaricomycotina</taxon>
        <taxon>Agaricomycetes</taxon>
        <taxon>Agaricomycetidae</taxon>
        <taxon>Agaricales</taxon>
        <taxon>Marasmiineae</taxon>
        <taxon>Omphalotaceae</taxon>
        <taxon>Collybiopsis</taxon>
        <taxon>Collybiopsis luxurians</taxon>
    </lineage>
</organism>
<protein>
    <submittedName>
        <fullName evidence="2">Uncharacterized protein</fullName>
    </submittedName>
</protein>
<dbReference type="HOGENOM" id="CLU_1796682_0_0_1"/>
<evidence type="ECO:0000313" key="3">
    <source>
        <dbReference type="Proteomes" id="UP000053593"/>
    </source>
</evidence>
<dbReference type="AlphaFoldDB" id="A0A0D0CVU2"/>
<keyword evidence="3" id="KW-1185">Reference proteome</keyword>
<reference evidence="2 3" key="1">
    <citation type="submission" date="2014-04" db="EMBL/GenBank/DDBJ databases">
        <title>Evolutionary Origins and Diversification of the Mycorrhizal Mutualists.</title>
        <authorList>
            <consortium name="DOE Joint Genome Institute"/>
            <consortium name="Mycorrhizal Genomics Consortium"/>
            <person name="Kohler A."/>
            <person name="Kuo A."/>
            <person name="Nagy L.G."/>
            <person name="Floudas D."/>
            <person name="Copeland A."/>
            <person name="Barry K.W."/>
            <person name="Cichocki N."/>
            <person name="Veneault-Fourrey C."/>
            <person name="LaButti K."/>
            <person name="Lindquist E.A."/>
            <person name="Lipzen A."/>
            <person name="Lundell T."/>
            <person name="Morin E."/>
            <person name="Murat C."/>
            <person name="Riley R."/>
            <person name="Ohm R."/>
            <person name="Sun H."/>
            <person name="Tunlid A."/>
            <person name="Henrissat B."/>
            <person name="Grigoriev I.V."/>
            <person name="Hibbett D.S."/>
            <person name="Martin F."/>
        </authorList>
    </citation>
    <scope>NUCLEOTIDE SEQUENCE [LARGE SCALE GENOMIC DNA]</scope>
    <source>
        <strain evidence="2 3">FD-317 M1</strain>
    </source>
</reference>
<evidence type="ECO:0000256" key="1">
    <source>
        <dbReference type="SAM" id="MobiDB-lite"/>
    </source>
</evidence>
<accession>A0A0D0CVU2</accession>
<gene>
    <name evidence="2" type="ORF">GYMLUDRAFT_59655</name>
</gene>
<proteinExistence type="predicted"/>
<dbReference type="Proteomes" id="UP000053593">
    <property type="component" value="Unassembled WGS sequence"/>
</dbReference>